<dbReference type="PANTHER" id="PTHR34983">
    <property type="entry name" value="ARABINOGALACTAN ENDO-BETA-1,4-GALACTANASE A"/>
    <property type="match status" value="1"/>
</dbReference>
<dbReference type="InterPro" id="IPR017853">
    <property type="entry name" value="GH"/>
</dbReference>
<proteinExistence type="inferred from homology"/>
<dbReference type="EC" id="3.2.1.89" evidence="4"/>
<dbReference type="GO" id="GO:0045490">
    <property type="term" value="P:pectin catabolic process"/>
    <property type="evidence" value="ECO:0007669"/>
    <property type="project" value="TreeGrafter"/>
</dbReference>
<name>A0A2V2YHT0_9BACL</name>
<dbReference type="SUPFAM" id="SSF51445">
    <property type="entry name" value="(Trans)glycosidases"/>
    <property type="match status" value="1"/>
</dbReference>
<dbReference type="Pfam" id="PF07745">
    <property type="entry name" value="Glyco_hydro_53"/>
    <property type="match status" value="1"/>
</dbReference>
<evidence type="ECO:0000256" key="2">
    <source>
        <dbReference type="ARBA" id="ARBA00022801"/>
    </source>
</evidence>
<dbReference type="EMBL" id="QGTQ01000036">
    <property type="protein sequence ID" value="PWV92120.1"/>
    <property type="molecule type" value="Genomic_DNA"/>
</dbReference>
<evidence type="ECO:0000313" key="5">
    <source>
        <dbReference type="EMBL" id="PWV92120.1"/>
    </source>
</evidence>
<accession>A0A2V2YHT0</accession>
<evidence type="ECO:0000256" key="1">
    <source>
        <dbReference type="ARBA" id="ARBA00010687"/>
    </source>
</evidence>
<dbReference type="GO" id="GO:0015926">
    <property type="term" value="F:glucosidase activity"/>
    <property type="evidence" value="ECO:0007669"/>
    <property type="project" value="InterPro"/>
</dbReference>
<organism evidence="5 6">
    <name type="scientific">Paenibacillus cellulosilyticus</name>
    <dbReference type="NCBI Taxonomy" id="375489"/>
    <lineage>
        <taxon>Bacteria</taxon>
        <taxon>Bacillati</taxon>
        <taxon>Bacillota</taxon>
        <taxon>Bacilli</taxon>
        <taxon>Bacillales</taxon>
        <taxon>Paenibacillaceae</taxon>
        <taxon>Paenibacillus</taxon>
    </lineage>
</organism>
<comment type="similarity">
    <text evidence="1 4">Belongs to the glycosyl hydrolase 53 family.</text>
</comment>
<dbReference type="AlphaFoldDB" id="A0A2V2YHT0"/>
<dbReference type="InterPro" id="IPR011683">
    <property type="entry name" value="Glyco_hydro_53"/>
</dbReference>
<dbReference type="PANTHER" id="PTHR34983:SF2">
    <property type="entry name" value="ENDO-BETA-1,4-GALACTANASE"/>
    <property type="match status" value="1"/>
</dbReference>
<comment type="caution">
    <text evidence="5">The sequence shown here is derived from an EMBL/GenBank/DDBJ whole genome shotgun (WGS) entry which is preliminary data.</text>
</comment>
<keyword evidence="3 4" id="KW-0326">Glycosidase</keyword>
<evidence type="ECO:0000256" key="3">
    <source>
        <dbReference type="ARBA" id="ARBA00023295"/>
    </source>
</evidence>
<keyword evidence="6" id="KW-1185">Reference proteome</keyword>
<reference evidence="5 6" key="1">
    <citation type="submission" date="2018-05" db="EMBL/GenBank/DDBJ databases">
        <title>Genomic Encyclopedia of Type Strains, Phase III (KMG-III): the genomes of soil and plant-associated and newly described type strains.</title>
        <authorList>
            <person name="Whitman W."/>
        </authorList>
    </citation>
    <scope>NUCLEOTIDE SEQUENCE [LARGE SCALE GENOMIC DNA]</scope>
    <source>
        <strain evidence="5 6">CECT 5696</strain>
    </source>
</reference>
<protein>
    <recommendedName>
        <fullName evidence="4">Arabinogalactan endo-beta-1,4-galactanase</fullName>
        <ecNumber evidence="4">3.2.1.89</ecNumber>
    </recommendedName>
</protein>
<dbReference type="RefSeq" id="WP_110047134.1">
    <property type="nucleotide sequence ID" value="NZ_CP054612.1"/>
</dbReference>
<gene>
    <name evidence="5" type="ORF">DFQ01_13666</name>
</gene>
<keyword evidence="2 4" id="KW-0378">Hydrolase</keyword>
<dbReference type="Gene3D" id="3.20.20.80">
    <property type="entry name" value="Glycosidases"/>
    <property type="match status" value="1"/>
</dbReference>
<comment type="catalytic activity">
    <reaction evidence="4">
        <text>The enzyme specifically hydrolyzes (1-&gt;4)-beta-D-galactosidic linkages in type I arabinogalactans.</text>
        <dbReference type="EC" id="3.2.1.89"/>
    </reaction>
</comment>
<dbReference type="OrthoDB" id="9768786at2"/>
<dbReference type="GO" id="GO:0031218">
    <property type="term" value="F:arabinogalactan endo-1,4-beta-galactosidase activity"/>
    <property type="evidence" value="ECO:0007669"/>
    <property type="project" value="UniProtKB-EC"/>
</dbReference>
<evidence type="ECO:0000313" key="6">
    <source>
        <dbReference type="Proteomes" id="UP000246635"/>
    </source>
</evidence>
<dbReference type="Proteomes" id="UP000246635">
    <property type="component" value="Unassembled WGS sequence"/>
</dbReference>
<sequence>MSSVRIQGMDVSFLDEIEQGGGAFYEGDLQRDCLHIMAANGVNSIRLRIWNDPPGGFCNLERTLLMAKRIKALGLHFLLDFHYSDVWADPANQTKPKAWEALDFGRLTQAVYDYTRLVLTELQAQGTLPDMVQIGNEITPGMLWGDGRVEGEGSDNDSQWEKFAALVKSGIEAAKAVDPDLNMMIHIDRGGDNAASRRFYDRFERLGVEFDTIGLSFYPWWHGTLEDLKNNLTDLALRYDKDIVVVETAYPWTIAQNRELSFIVDKEEQLHAGYPASVQGQADYLRDFISVIQSTPNGRGVGFHYWEPCWIPSKSDWSVGHGNNWSNLTLFDFEGRKLKSLEILKELEIVPNS</sequence>
<evidence type="ECO:0000256" key="4">
    <source>
        <dbReference type="RuleBase" id="RU361192"/>
    </source>
</evidence>